<dbReference type="Gene3D" id="3.40.50.1820">
    <property type="entry name" value="alpha/beta hydrolase"/>
    <property type="match status" value="1"/>
</dbReference>
<evidence type="ECO:0000313" key="3">
    <source>
        <dbReference type="Proteomes" id="UP000238083"/>
    </source>
</evidence>
<accession>A0A2T0QXC8</accession>
<comment type="caution">
    <text evidence="2">The sequence shown here is derived from an EMBL/GenBank/DDBJ whole genome shotgun (WGS) entry which is preliminary data.</text>
</comment>
<dbReference type="PANTHER" id="PTHR22946">
    <property type="entry name" value="DIENELACTONE HYDROLASE DOMAIN-CONTAINING PROTEIN-RELATED"/>
    <property type="match status" value="1"/>
</dbReference>
<dbReference type="InterPro" id="IPR050261">
    <property type="entry name" value="FrsA_esterase"/>
</dbReference>
<evidence type="ECO:0000256" key="1">
    <source>
        <dbReference type="ARBA" id="ARBA00008645"/>
    </source>
</evidence>
<name>A0A2T0QXC8_9ACTN</name>
<protein>
    <recommendedName>
        <fullName evidence="4">Acetyl xylan esterase AXE1</fullName>
    </recommendedName>
</protein>
<evidence type="ECO:0008006" key="4">
    <source>
        <dbReference type="Google" id="ProtNLM"/>
    </source>
</evidence>
<dbReference type="OrthoDB" id="3668964at2"/>
<comment type="similarity">
    <text evidence="1">Belongs to the AB hydrolase superfamily.</text>
</comment>
<dbReference type="PANTHER" id="PTHR22946:SF8">
    <property type="entry name" value="ACETYL XYLAN ESTERASE DOMAIN-CONTAINING PROTEIN"/>
    <property type="match status" value="1"/>
</dbReference>
<dbReference type="RefSeq" id="WP_106215271.1">
    <property type="nucleotide sequence ID" value="NZ_PVZF01000016.1"/>
</dbReference>
<sequence>MNAGAGPGRLGVPEGLVDLVARSWPLFGADAPDAATVRRRLRAAIGVPLRPSVSEADVVVHDEWSRDGLDGAELSWDAGFGSRVAGRVLRPAGQAGPLPGALFLHCHGGVKSFGLDKLADGPEGRPAHPLLTGVRETLYGGRAPAEDLARRGHHVLVHDGFGWGSRRAPLDVLPPRSTAAAEFELAARTARGEEFDEAEEYDVRAGAAEDAVAKALGVLGTSWAGVLAREDLLALSVLAADPGVEPGGVALLGLSGGGARAAITAALARDEADLAGAVRGVVVSAMVSALAQTLPHHLHAHTWALMTPGLGTVADWPQVVGSIAPTPLLVQFAARDALFPAEGIAPARRLLNACYADAPEALRASVHEAPHRFDPPMQAEAFDWLTRLRPAAPGAPSSSPGGRP</sequence>
<keyword evidence="3" id="KW-1185">Reference proteome</keyword>
<dbReference type="Proteomes" id="UP000238083">
    <property type="component" value="Unassembled WGS sequence"/>
</dbReference>
<dbReference type="SUPFAM" id="SSF53474">
    <property type="entry name" value="alpha/beta-Hydrolases"/>
    <property type="match status" value="1"/>
</dbReference>
<dbReference type="EMBL" id="PVZF01000016">
    <property type="protein sequence ID" value="PRY10539.1"/>
    <property type="molecule type" value="Genomic_DNA"/>
</dbReference>
<reference evidence="2 3" key="1">
    <citation type="submission" date="2018-03" db="EMBL/GenBank/DDBJ databases">
        <title>Genomic Encyclopedia of Archaeal and Bacterial Type Strains, Phase II (KMG-II): from individual species to whole genera.</title>
        <authorList>
            <person name="Goeker M."/>
        </authorList>
    </citation>
    <scope>NUCLEOTIDE SEQUENCE [LARGE SCALE GENOMIC DNA]</scope>
    <source>
        <strain evidence="2 3">DSM 19711</strain>
    </source>
</reference>
<gene>
    <name evidence="2" type="ORF">CLV37_11692</name>
</gene>
<evidence type="ECO:0000313" key="2">
    <source>
        <dbReference type="EMBL" id="PRY10539.1"/>
    </source>
</evidence>
<proteinExistence type="inferred from homology"/>
<dbReference type="AlphaFoldDB" id="A0A2T0QXC8"/>
<dbReference type="InterPro" id="IPR029058">
    <property type="entry name" value="AB_hydrolase_fold"/>
</dbReference>
<organism evidence="2 3">
    <name type="scientific">Kineococcus rhizosphaerae</name>
    <dbReference type="NCBI Taxonomy" id="559628"/>
    <lineage>
        <taxon>Bacteria</taxon>
        <taxon>Bacillati</taxon>
        <taxon>Actinomycetota</taxon>
        <taxon>Actinomycetes</taxon>
        <taxon>Kineosporiales</taxon>
        <taxon>Kineosporiaceae</taxon>
        <taxon>Kineococcus</taxon>
    </lineage>
</organism>